<accession>A0A368KUN1</accession>
<evidence type="ECO:0000313" key="2">
    <source>
        <dbReference type="Proteomes" id="UP000253562"/>
    </source>
</evidence>
<proteinExistence type="predicted"/>
<sequence>MVSLLDGEVVDAGRGELKVSQISAVGDAEIQKGSNTRLGSLRVTEECCVWATWLFSGFVRETSPRREMMSVLAN</sequence>
<comment type="caution">
    <text evidence="1">The sequence shown here is derived from an EMBL/GenBank/DDBJ whole genome shotgun (WGS) entry which is preliminary data.</text>
</comment>
<name>A0A368KUN1_9BACT</name>
<dbReference type="EMBL" id="QPEX01000019">
    <property type="protein sequence ID" value="RCS50600.1"/>
    <property type="molecule type" value="Genomic_DNA"/>
</dbReference>
<protein>
    <submittedName>
        <fullName evidence="1">Uncharacterized protein</fullName>
    </submittedName>
</protein>
<dbReference type="Proteomes" id="UP000253562">
    <property type="component" value="Unassembled WGS sequence"/>
</dbReference>
<evidence type="ECO:0000313" key="1">
    <source>
        <dbReference type="EMBL" id="RCS50600.1"/>
    </source>
</evidence>
<reference evidence="1 2" key="1">
    <citation type="submission" date="2018-07" db="EMBL/GenBank/DDBJ databases">
        <title>Comparative genomes isolates from brazilian mangrove.</title>
        <authorList>
            <person name="De Araujo J.E."/>
            <person name="Taketani R.G."/>
            <person name="Silva M.C.P."/>
            <person name="Lourenco M.V."/>
            <person name="Oliveira V.M."/>
            <person name="Andreote F.D."/>
        </authorList>
    </citation>
    <scope>NUCLEOTIDE SEQUENCE [LARGE SCALE GENOMIC DNA]</scope>
    <source>
        <strain evidence="1 2">HEX PRIS-MGV</strain>
    </source>
</reference>
<organism evidence="1 2">
    <name type="scientific">Bremerella cremea</name>
    <dbReference type="NCBI Taxonomy" id="1031537"/>
    <lineage>
        <taxon>Bacteria</taxon>
        <taxon>Pseudomonadati</taxon>
        <taxon>Planctomycetota</taxon>
        <taxon>Planctomycetia</taxon>
        <taxon>Pirellulales</taxon>
        <taxon>Pirellulaceae</taxon>
        <taxon>Bremerella</taxon>
    </lineage>
</organism>
<dbReference type="AlphaFoldDB" id="A0A368KUN1"/>
<gene>
    <name evidence="1" type="ORF">DTL42_10870</name>
</gene>